<dbReference type="AlphaFoldDB" id="A0A4C2ACM1"/>
<name>A0A4C2ACM1_EUMVA</name>
<evidence type="ECO:0000313" key="1">
    <source>
        <dbReference type="EMBL" id="GBP97878.1"/>
    </source>
</evidence>
<proteinExistence type="predicted"/>
<comment type="caution">
    <text evidence="1">The sequence shown here is derived from an EMBL/GenBank/DDBJ whole genome shotgun (WGS) entry which is preliminary data.</text>
</comment>
<keyword evidence="2" id="KW-1185">Reference proteome</keyword>
<dbReference type="EMBL" id="BGZK01003020">
    <property type="protein sequence ID" value="GBP97878.1"/>
    <property type="molecule type" value="Genomic_DNA"/>
</dbReference>
<sequence length="178" mass="20279">MDELSVKCLLNTDYQIILAPSACGQQAMVNKMNDFVTKRSMKVNVGKTKVMVFEKAENTTKCDIHIKVDKDPAISLQRLQLLLEQMRNTSTGVPSVKVLDRDMLHQFGHHNYSGIGFLSVYSLSLFFEKLRDNIKSIAGGTWTRTTKDTEEWRRRMEEALPISGIQTGLSLYNSYNRV</sequence>
<evidence type="ECO:0008006" key="3">
    <source>
        <dbReference type="Google" id="ProtNLM"/>
    </source>
</evidence>
<gene>
    <name evidence="1" type="ORF">EVAR_91701_1</name>
</gene>
<protein>
    <recommendedName>
        <fullName evidence="3">Reverse transcriptase domain-containing protein</fullName>
    </recommendedName>
</protein>
<evidence type="ECO:0000313" key="2">
    <source>
        <dbReference type="Proteomes" id="UP000299102"/>
    </source>
</evidence>
<dbReference type="OrthoDB" id="425681at2759"/>
<organism evidence="1 2">
    <name type="scientific">Eumeta variegata</name>
    <name type="common">Bagworm moth</name>
    <name type="synonym">Eumeta japonica</name>
    <dbReference type="NCBI Taxonomy" id="151549"/>
    <lineage>
        <taxon>Eukaryota</taxon>
        <taxon>Metazoa</taxon>
        <taxon>Ecdysozoa</taxon>
        <taxon>Arthropoda</taxon>
        <taxon>Hexapoda</taxon>
        <taxon>Insecta</taxon>
        <taxon>Pterygota</taxon>
        <taxon>Neoptera</taxon>
        <taxon>Endopterygota</taxon>
        <taxon>Lepidoptera</taxon>
        <taxon>Glossata</taxon>
        <taxon>Ditrysia</taxon>
        <taxon>Tineoidea</taxon>
        <taxon>Psychidae</taxon>
        <taxon>Oiketicinae</taxon>
        <taxon>Eumeta</taxon>
    </lineage>
</organism>
<accession>A0A4C2ACM1</accession>
<dbReference type="Proteomes" id="UP000299102">
    <property type="component" value="Unassembled WGS sequence"/>
</dbReference>
<reference evidence="1 2" key="1">
    <citation type="journal article" date="2019" name="Commun. Biol.">
        <title>The bagworm genome reveals a unique fibroin gene that provides high tensile strength.</title>
        <authorList>
            <person name="Kono N."/>
            <person name="Nakamura H."/>
            <person name="Ohtoshi R."/>
            <person name="Tomita M."/>
            <person name="Numata K."/>
            <person name="Arakawa K."/>
        </authorList>
    </citation>
    <scope>NUCLEOTIDE SEQUENCE [LARGE SCALE GENOMIC DNA]</scope>
</reference>